<feature type="transmembrane region" description="Helical" evidence="8">
    <location>
        <begin position="41"/>
        <end position="61"/>
    </location>
</feature>
<dbReference type="Proteomes" id="UP000179797">
    <property type="component" value="Unassembled WGS sequence"/>
</dbReference>
<evidence type="ECO:0000256" key="4">
    <source>
        <dbReference type="ARBA" id="ARBA00022692"/>
    </source>
</evidence>
<dbReference type="GO" id="GO:0005886">
    <property type="term" value="C:plasma membrane"/>
    <property type="evidence" value="ECO:0007669"/>
    <property type="project" value="UniProtKB-SubCell"/>
</dbReference>
<keyword evidence="6" id="KW-0406">Ion transport</keyword>
<proteinExistence type="predicted"/>
<dbReference type="GO" id="GO:0030001">
    <property type="term" value="P:metal ion transport"/>
    <property type="evidence" value="ECO:0007669"/>
    <property type="project" value="UniProtKB-ARBA"/>
</dbReference>
<feature type="transmembrane region" description="Helical" evidence="8">
    <location>
        <begin position="558"/>
        <end position="582"/>
    </location>
</feature>
<reference evidence="9 10" key="1">
    <citation type="journal article" date="2012" name="Int. J. Syst. Evol. Microbiol.">
        <title>Flammeovirga pacifica sp. nov., isolated from deep-sea sediment.</title>
        <authorList>
            <person name="Xu H."/>
            <person name="Fu Y."/>
            <person name="Yang N."/>
            <person name="Ding Z."/>
            <person name="Lai Q."/>
            <person name="Zeng R."/>
        </authorList>
    </citation>
    <scope>NUCLEOTIDE SEQUENCE [LARGE SCALE GENOMIC DNA]</scope>
    <source>
        <strain evidence="10">DSM 24597 / LMG 26175 / WPAGA1</strain>
    </source>
</reference>
<keyword evidence="3" id="KW-1003">Cell membrane</keyword>
<sequence length="601" mass="67599">MPDQTKFKILKLLLRLYRTIFTNHKNWQFHLHNWIEKNLPFFEMVLGVLALFSLVYTQGFYHEEAELFHFIRYDRWLATTYSILIVVKLINVKRKNIDFREYIIDIFFLLLFIFIITYRITFLHEYELNTENSGWVTYTVIVQVAMILASMVSFSNNRNYWLFFTTNSTAMIFGSLLAIIIIGTSLLMLPTSTNTPISWVDALFTTTSAVCVTGLAPFNVSEVLTFRGQMVLMVLFQIGGLGIVTLTTFIALSIQKGVKTKEEMIIQDMMESESISSTSRILKGIVSITLTIEMIGAIALYFAWIDLDLTTSELIFASIFHSISAFCNAGFSIFPEGLQGAAFATDWFSSSIIMLLIIVGGLGFKTYREMISKRKKNRRHLSLQSKLSLKMTAMLIVLGTVGVFFTDYDYWMQKSGGDILLQTLFTSVTCRTAGFSVVEIGDLSHATIMMMILLMYIGGAPNSTAGGIKVTTVALLFSYFWALVRGKSTVNIGWNTVQKASIRRAVIAFMVSILISFVSLFILTLSEKHLDLADITFEFFSALGTAGLSRGITADLSIVGKLTISFVMFSGKIGLFTLVSLLGEDEESFEYRYPESPILVG</sequence>
<feature type="transmembrane region" description="Helical" evidence="8">
    <location>
        <begin position="505"/>
        <end position="525"/>
    </location>
</feature>
<dbReference type="PANTHER" id="PTHR32024">
    <property type="entry name" value="TRK SYSTEM POTASSIUM UPTAKE PROTEIN TRKG-RELATED"/>
    <property type="match status" value="1"/>
</dbReference>
<dbReference type="OrthoDB" id="9810952at2"/>
<feature type="transmembrane region" description="Helical" evidence="8">
    <location>
        <begin position="199"/>
        <end position="218"/>
    </location>
</feature>
<keyword evidence="4 8" id="KW-0812">Transmembrane</keyword>
<feature type="transmembrane region" description="Helical" evidence="8">
    <location>
        <begin position="281"/>
        <end position="302"/>
    </location>
</feature>
<evidence type="ECO:0000256" key="2">
    <source>
        <dbReference type="ARBA" id="ARBA00022448"/>
    </source>
</evidence>
<feature type="transmembrane region" description="Helical" evidence="8">
    <location>
        <begin position="73"/>
        <end position="90"/>
    </location>
</feature>
<protein>
    <recommendedName>
        <fullName evidence="11">Potassium transporter</fullName>
    </recommendedName>
</protein>
<feature type="transmembrane region" description="Helical" evidence="8">
    <location>
        <begin position="102"/>
        <end position="123"/>
    </location>
</feature>
<evidence type="ECO:0000256" key="1">
    <source>
        <dbReference type="ARBA" id="ARBA00004651"/>
    </source>
</evidence>
<feature type="transmembrane region" description="Helical" evidence="8">
    <location>
        <begin position="314"/>
        <end position="335"/>
    </location>
</feature>
<evidence type="ECO:0000313" key="10">
    <source>
        <dbReference type="Proteomes" id="UP000179797"/>
    </source>
</evidence>
<dbReference type="STRING" id="915059.NH26_02210"/>
<dbReference type="Pfam" id="PF02386">
    <property type="entry name" value="TrkH"/>
    <property type="match status" value="1"/>
</dbReference>
<dbReference type="GO" id="GO:0008324">
    <property type="term" value="F:monoatomic cation transmembrane transporter activity"/>
    <property type="evidence" value="ECO:0007669"/>
    <property type="project" value="InterPro"/>
</dbReference>
<gene>
    <name evidence="9" type="ORF">NH26_02210</name>
</gene>
<evidence type="ECO:0000256" key="7">
    <source>
        <dbReference type="ARBA" id="ARBA00023136"/>
    </source>
</evidence>
<evidence type="ECO:0000256" key="6">
    <source>
        <dbReference type="ARBA" id="ARBA00023065"/>
    </source>
</evidence>
<dbReference type="RefSeq" id="WP_052432013.1">
    <property type="nucleotide sequence ID" value="NZ_JRYR02000001.1"/>
</dbReference>
<feature type="transmembrane region" description="Helical" evidence="8">
    <location>
        <begin position="135"/>
        <end position="154"/>
    </location>
</feature>
<evidence type="ECO:0000256" key="3">
    <source>
        <dbReference type="ARBA" id="ARBA00022475"/>
    </source>
</evidence>
<comment type="caution">
    <text evidence="9">The sequence shown here is derived from an EMBL/GenBank/DDBJ whole genome shotgun (WGS) entry which is preliminary data.</text>
</comment>
<feature type="transmembrane region" description="Helical" evidence="8">
    <location>
        <begin position="347"/>
        <end position="367"/>
    </location>
</feature>
<feature type="transmembrane region" description="Helical" evidence="8">
    <location>
        <begin position="230"/>
        <end position="254"/>
    </location>
</feature>
<evidence type="ECO:0000256" key="8">
    <source>
        <dbReference type="SAM" id="Phobius"/>
    </source>
</evidence>
<dbReference type="EMBL" id="JRYR02000001">
    <property type="protein sequence ID" value="OHX65249.1"/>
    <property type="molecule type" value="Genomic_DNA"/>
</dbReference>
<keyword evidence="7 8" id="KW-0472">Membrane</keyword>
<keyword evidence="5 8" id="KW-1133">Transmembrane helix</keyword>
<dbReference type="PANTHER" id="PTHR32024:SF1">
    <property type="entry name" value="KTR SYSTEM POTASSIUM UPTAKE PROTEIN B"/>
    <property type="match status" value="1"/>
</dbReference>
<keyword evidence="10" id="KW-1185">Reference proteome</keyword>
<dbReference type="InterPro" id="IPR003445">
    <property type="entry name" value="Cat_transpt"/>
</dbReference>
<evidence type="ECO:0000313" key="9">
    <source>
        <dbReference type="EMBL" id="OHX65249.1"/>
    </source>
</evidence>
<feature type="transmembrane region" description="Helical" evidence="8">
    <location>
        <begin position="387"/>
        <end position="407"/>
    </location>
</feature>
<keyword evidence="2" id="KW-0813">Transport</keyword>
<feature type="transmembrane region" description="Helical" evidence="8">
    <location>
        <begin position="161"/>
        <end position="187"/>
    </location>
</feature>
<dbReference type="AlphaFoldDB" id="A0A1S1YW46"/>
<name>A0A1S1YW46_FLAPC</name>
<accession>A0A1S1YW46</accession>
<feature type="transmembrane region" description="Helical" evidence="8">
    <location>
        <begin position="466"/>
        <end position="484"/>
    </location>
</feature>
<comment type="subcellular location">
    <subcellularLocation>
        <location evidence="1">Cell membrane</location>
        <topology evidence="1">Multi-pass membrane protein</topology>
    </subcellularLocation>
</comment>
<evidence type="ECO:0008006" key="11">
    <source>
        <dbReference type="Google" id="ProtNLM"/>
    </source>
</evidence>
<evidence type="ECO:0000256" key="5">
    <source>
        <dbReference type="ARBA" id="ARBA00022989"/>
    </source>
</evidence>
<organism evidence="9 10">
    <name type="scientific">Flammeovirga pacifica</name>
    <dbReference type="NCBI Taxonomy" id="915059"/>
    <lineage>
        <taxon>Bacteria</taxon>
        <taxon>Pseudomonadati</taxon>
        <taxon>Bacteroidota</taxon>
        <taxon>Cytophagia</taxon>
        <taxon>Cytophagales</taxon>
        <taxon>Flammeovirgaceae</taxon>
        <taxon>Flammeovirga</taxon>
    </lineage>
</organism>